<organism evidence="2 3">
    <name type="scientific">Apodospora peruviana</name>
    <dbReference type="NCBI Taxonomy" id="516989"/>
    <lineage>
        <taxon>Eukaryota</taxon>
        <taxon>Fungi</taxon>
        <taxon>Dikarya</taxon>
        <taxon>Ascomycota</taxon>
        <taxon>Pezizomycotina</taxon>
        <taxon>Sordariomycetes</taxon>
        <taxon>Sordariomycetidae</taxon>
        <taxon>Sordariales</taxon>
        <taxon>Lasiosphaeriaceae</taxon>
        <taxon>Apodospora</taxon>
    </lineage>
</organism>
<reference evidence="2" key="2">
    <citation type="submission" date="2023-06" db="EMBL/GenBank/DDBJ databases">
        <authorList>
            <consortium name="Lawrence Berkeley National Laboratory"/>
            <person name="Haridas S."/>
            <person name="Hensen N."/>
            <person name="Bonometti L."/>
            <person name="Westerberg I."/>
            <person name="Brannstrom I.O."/>
            <person name="Guillou S."/>
            <person name="Cros-Aarteil S."/>
            <person name="Calhoun S."/>
            <person name="Kuo A."/>
            <person name="Mondo S."/>
            <person name="Pangilinan J."/>
            <person name="Riley R."/>
            <person name="Labutti K."/>
            <person name="Andreopoulos B."/>
            <person name="Lipzen A."/>
            <person name="Chen C."/>
            <person name="Yanf M."/>
            <person name="Daum C."/>
            <person name="Ng V."/>
            <person name="Clum A."/>
            <person name="Steindorff A."/>
            <person name="Ohm R."/>
            <person name="Martin F."/>
            <person name="Silar P."/>
            <person name="Natvig D."/>
            <person name="Lalanne C."/>
            <person name="Gautier V."/>
            <person name="Ament-Velasquez S.L."/>
            <person name="Kruys A."/>
            <person name="Hutchinson M.I."/>
            <person name="Powell A.J."/>
            <person name="Barry K."/>
            <person name="Miller A.N."/>
            <person name="Grigoriev I.V."/>
            <person name="Debuchy R."/>
            <person name="Gladieux P."/>
            <person name="Thoren M.H."/>
            <person name="Johannesson H."/>
        </authorList>
    </citation>
    <scope>NUCLEOTIDE SEQUENCE</scope>
    <source>
        <strain evidence="2">CBS 118394</strain>
    </source>
</reference>
<dbReference type="AlphaFoldDB" id="A0AAE0HTW0"/>
<sequence length="478" mass="53386">MGSFTSKESASDLRREYARGIRQFLSGAQRYERDGLDSSLNAALNHYNSFPREDADLRNLLDWARTALTSQRALQTRVTALDSKCTVTQTRNTELTRQLGEVQSQLDSAEAQRRAAEDRHRHAISQLTSQHAQAISRLTAQHAQELQETNQRYERMLRVQQAKFSDQLAQREYDIKKLQGQLLVSHDKNLAWPDEKLKIRIGEVRRLIDNATARMAAANLVPRGRVLPSRLDPTNTLVKVNGKTHFWLRARLWAALQFAFFSHPFGFGAFGPSSGVSELLAIYGAWRTRLDGYSSLDPQAEETFAIFRKSPLSNKWRSVTFQCLAIASLGGTDPATNWGGVNVGSPGAGVMTRLGQENVESCIRDMSSFLADLSALSHVPLYSELQDDIRNMVQLSFEIALQFGVNQANLNLLTTIAGETVVIGNDFHDCEDAEANRGTRTRVDFMVSPGLQRIGDGRQEMARKNTVVPCEIFSAAEP</sequence>
<accession>A0AAE0HTW0</accession>
<evidence type="ECO:0000313" key="3">
    <source>
        <dbReference type="Proteomes" id="UP001283341"/>
    </source>
</evidence>
<gene>
    <name evidence="2" type="ORF">B0H66DRAFT_571190</name>
</gene>
<dbReference type="EMBL" id="JAUEDM010000011">
    <property type="protein sequence ID" value="KAK3311886.1"/>
    <property type="molecule type" value="Genomic_DNA"/>
</dbReference>
<protein>
    <submittedName>
        <fullName evidence="2">Uncharacterized protein</fullName>
    </submittedName>
</protein>
<dbReference type="Proteomes" id="UP001283341">
    <property type="component" value="Unassembled WGS sequence"/>
</dbReference>
<keyword evidence="3" id="KW-1185">Reference proteome</keyword>
<evidence type="ECO:0000256" key="1">
    <source>
        <dbReference type="SAM" id="Coils"/>
    </source>
</evidence>
<proteinExistence type="predicted"/>
<keyword evidence="1" id="KW-0175">Coiled coil</keyword>
<evidence type="ECO:0000313" key="2">
    <source>
        <dbReference type="EMBL" id="KAK3311886.1"/>
    </source>
</evidence>
<name>A0AAE0HTW0_9PEZI</name>
<feature type="coiled-coil region" evidence="1">
    <location>
        <begin position="92"/>
        <end position="163"/>
    </location>
</feature>
<comment type="caution">
    <text evidence="2">The sequence shown here is derived from an EMBL/GenBank/DDBJ whole genome shotgun (WGS) entry which is preliminary data.</text>
</comment>
<reference evidence="2" key="1">
    <citation type="journal article" date="2023" name="Mol. Phylogenet. Evol.">
        <title>Genome-scale phylogeny and comparative genomics of the fungal order Sordariales.</title>
        <authorList>
            <person name="Hensen N."/>
            <person name="Bonometti L."/>
            <person name="Westerberg I."/>
            <person name="Brannstrom I.O."/>
            <person name="Guillou S."/>
            <person name="Cros-Aarteil S."/>
            <person name="Calhoun S."/>
            <person name="Haridas S."/>
            <person name="Kuo A."/>
            <person name="Mondo S."/>
            <person name="Pangilinan J."/>
            <person name="Riley R."/>
            <person name="LaButti K."/>
            <person name="Andreopoulos B."/>
            <person name="Lipzen A."/>
            <person name="Chen C."/>
            <person name="Yan M."/>
            <person name="Daum C."/>
            <person name="Ng V."/>
            <person name="Clum A."/>
            <person name="Steindorff A."/>
            <person name="Ohm R.A."/>
            <person name="Martin F."/>
            <person name="Silar P."/>
            <person name="Natvig D.O."/>
            <person name="Lalanne C."/>
            <person name="Gautier V."/>
            <person name="Ament-Velasquez S.L."/>
            <person name="Kruys A."/>
            <person name="Hutchinson M.I."/>
            <person name="Powell A.J."/>
            <person name="Barry K."/>
            <person name="Miller A.N."/>
            <person name="Grigoriev I.V."/>
            <person name="Debuchy R."/>
            <person name="Gladieux P."/>
            <person name="Hiltunen Thoren M."/>
            <person name="Johannesson H."/>
        </authorList>
    </citation>
    <scope>NUCLEOTIDE SEQUENCE</scope>
    <source>
        <strain evidence="2">CBS 118394</strain>
    </source>
</reference>